<comment type="catalytic activity">
    <reaction evidence="1">
        <text>ATP + protein L-histidine = ADP + protein N-phospho-L-histidine.</text>
        <dbReference type="EC" id="2.7.13.3"/>
    </reaction>
</comment>
<evidence type="ECO:0000256" key="6">
    <source>
        <dbReference type="ARBA" id="ARBA00022553"/>
    </source>
</evidence>
<evidence type="ECO:0000256" key="15">
    <source>
        <dbReference type="SAM" id="Phobius"/>
    </source>
</evidence>
<dbReference type="RefSeq" id="WP_015830699.1">
    <property type="nucleotide sequence ID" value="NC_012969.1"/>
</dbReference>
<evidence type="ECO:0000256" key="12">
    <source>
        <dbReference type="ARBA" id="ARBA00022989"/>
    </source>
</evidence>
<dbReference type="GO" id="GO:0005524">
    <property type="term" value="F:ATP binding"/>
    <property type="evidence" value="ECO:0007669"/>
    <property type="project" value="UniProtKB-KW"/>
</dbReference>
<dbReference type="Proteomes" id="UP000002743">
    <property type="component" value="Chromosome"/>
</dbReference>
<dbReference type="eggNOG" id="COG2205">
    <property type="taxonomic scope" value="Bacteria"/>
</dbReference>
<feature type="transmembrane region" description="Helical" evidence="15">
    <location>
        <begin position="12"/>
        <end position="31"/>
    </location>
</feature>
<keyword evidence="14 15" id="KW-0472">Membrane</keyword>
<evidence type="ECO:0000256" key="11">
    <source>
        <dbReference type="ARBA" id="ARBA00022840"/>
    </source>
</evidence>
<dbReference type="InterPro" id="IPR004358">
    <property type="entry name" value="Sig_transdc_His_kin-like_C"/>
</dbReference>
<evidence type="ECO:0000256" key="1">
    <source>
        <dbReference type="ARBA" id="ARBA00000085"/>
    </source>
</evidence>
<dbReference type="HOGENOM" id="CLU_000445_89_27_4"/>
<keyword evidence="10 18" id="KW-0418">Kinase</keyword>
<evidence type="ECO:0000256" key="8">
    <source>
        <dbReference type="ARBA" id="ARBA00022692"/>
    </source>
</evidence>
<reference evidence="19" key="1">
    <citation type="submission" date="2009-07" db="EMBL/GenBank/DDBJ databases">
        <title>Complete sequence of chromosome of Methylovorus sp. SIP3-4.</title>
        <authorList>
            <person name="Lucas S."/>
            <person name="Copeland A."/>
            <person name="Lapidus A."/>
            <person name="Glavina del Rio T."/>
            <person name="Tice H."/>
            <person name="Bruce D."/>
            <person name="Goodwin L."/>
            <person name="Pitluck S."/>
            <person name="Clum A."/>
            <person name="Larimer F."/>
            <person name="Land M."/>
            <person name="Hauser L."/>
            <person name="Kyrpides N."/>
            <person name="Mikhailova N."/>
            <person name="Kayluzhnaya M."/>
            <person name="Chistoserdova L."/>
        </authorList>
    </citation>
    <scope>NUCLEOTIDE SEQUENCE [LARGE SCALE GENOMIC DNA]</scope>
    <source>
        <strain evidence="19">SIP3-4</strain>
    </source>
</reference>
<dbReference type="GO" id="GO:0000155">
    <property type="term" value="F:phosphorelay sensor kinase activity"/>
    <property type="evidence" value="ECO:0007669"/>
    <property type="project" value="InterPro"/>
</dbReference>
<keyword evidence="8 15" id="KW-0812">Transmembrane</keyword>
<dbReference type="Gene3D" id="3.30.450.300">
    <property type="entry name" value="Sensor histidine kinase RisS, periplasmic domain"/>
    <property type="match status" value="1"/>
</dbReference>
<dbReference type="Gene3D" id="1.10.287.130">
    <property type="match status" value="1"/>
</dbReference>
<keyword evidence="11" id="KW-0067">ATP-binding</keyword>
<dbReference type="SMART" id="SM00387">
    <property type="entry name" value="HATPase_c"/>
    <property type="match status" value="1"/>
</dbReference>
<gene>
    <name evidence="18" type="ordered locus">Msip34_2113</name>
</gene>
<keyword evidence="6" id="KW-0597">Phosphoprotein</keyword>
<feature type="domain" description="Histidine kinase" evidence="16">
    <location>
        <begin position="234"/>
        <end position="435"/>
    </location>
</feature>
<evidence type="ECO:0000259" key="16">
    <source>
        <dbReference type="PROSITE" id="PS50109"/>
    </source>
</evidence>
<dbReference type="Pfam" id="PF16524">
    <property type="entry name" value="RisS_PPD"/>
    <property type="match status" value="1"/>
</dbReference>
<dbReference type="SUPFAM" id="SSF158472">
    <property type="entry name" value="HAMP domain-like"/>
    <property type="match status" value="1"/>
</dbReference>
<dbReference type="CDD" id="cd06225">
    <property type="entry name" value="HAMP"/>
    <property type="match status" value="1"/>
</dbReference>
<evidence type="ECO:0000256" key="14">
    <source>
        <dbReference type="ARBA" id="ARBA00023136"/>
    </source>
</evidence>
<dbReference type="GO" id="GO:0005886">
    <property type="term" value="C:plasma membrane"/>
    <property type="evidence" value="ECO:0007669"/>
    <property type="project" value="UniProtKB-SubCell"/>
</dbReference>
<dbReference type="SUPFAM" id="SSF47384">
    <property type="entry name" value="Homodimeric domain of signal transducing histidine kinase"/>
    <property type="match status" value="1"/>
</dbReference>
<evidence type="ECO:0000313" key="18">
    <source>
        <dbReference type="EMBL" id="ACT51355.1"/>
    </source>
</evidence>
<organism evidence="18 19">
    <name type="scientific">Methylovorus glucosotrophus (strain SIP3-4)</name>
    <dbReference type="NCBI Taxonomy" id="582744"/>
    <lineage>
        <taxon>Bacteria</taxon>
        <taxon>Pseudomonadati</taxon>
        <taxon>Pseudomonadota</taxon>
        <taxon>Betaproteobacteria</taxon>
        <taxon>Nitrosomonadales</taxon>
        <taxon>Methylophilaceae</taxon>
        <taxon>Methylovorus</taxon>
    </lineage>
</organism>
<evidence type="ECO:0000313" key="19">
    <source>
        <dbReference type="Proteomes" id="UP000002743"/>
    </source>
</evidence>
<dbReference type="KEGG" id="mei:Msip34_2113"/>
<keyword evidence="12 15" id="KW-1133">Transmembrane helix</keyword>
<dbReference type="PANTHER" id="PTHR44936">
    <property type="entry name" value="SENSOR PROTEIN CREC"/>
    <property type="match status" value="1"/>
</dbReference>
<dbReference type="PROSITE" id="PS50109">
    <property type="entry name" value="HIS_KIN"/>
    <property type="match status" value="1"/>
</dbReference>
<dbReference type="STRING" id="582744.Msip34_2113"/>
<sequence length="439" mass="48832" precursor="true">MRLFPRTLLARAMLLIAILLVIGQYASLKIFDYFERKPRATAVALQAVTVVNFTRASLLAAHENRRLALLSELSGKEGVRIYAADLLEEIEKLPDDPVIALIAAKIKEKLGNETIVAVNHFGIPGLWVSFTIGQDDYWVVIPRIQVDRPFPWQWLGWGALVILLSLAGAYLLAARINRPLSLLIRSADRLRKGEQPPKLPEDGLDELSDVNHAFNDMMEALARLDSERTLLLAGVSHDLRTPLARLRLSVEMLPNELGDSLKNGMIQDITDMDNIIHQFLDFVRGVEGEPTQMIDINALLKSIYDRHTRAGRRMILRLAPTHLIPLRPLAMHRLLGNLIDNAFKYGSSEVSVETRITAGTIILSVLDNGPGIPPSQISRLLRPFERLDTARGNESGSGLGLAIADRIARLHKGHLELINRQEGGLEARLILPIVKNVAN</sequence>
<keyword evidence="19" id="KW-1185">Reference proteome</keyword>
<dbReference type="InterPro" id="IPR038421">
    <property type="entry name" value="RisS_PPD_sf"/>
</dbReference>
<keyword evidence="5" id="KW-0997">Cell inner membrane</keyword>
<dbReference type="InterPro" id="IPR050980">
    <property type="entry name" value="2C_sensor_his_kinase"/>
</dbReference>
<reference evidence="18 19" key="2">
    <citation type="journal article" date="2011" name="J. Bacteriol.">
        <title>Genomes of three methylotrophs from a single niche uncover genetic and metabolic divergence of Methylophilaceae.</title>
        <authorList>
            <person name="Lapidus A."/>
            <person name="Clum A."/>
            <person name="Labutti K."/>
            <person name="Kaluzhnaya M.G."/>
            <person name="Lim S."/>
            <person name="Beck D.A."/>
            <person name="Glavina Del Rio T."/>
            <person name="Nolan M."/>
            <person name="Mavromatis K."/>
            <person name="Huntemann M."/>
            <person name="Lucas S."/>
            <person name="Lidstrom M.E."/>
            <person name="Ivanova N."/>
            <person name="Chistoserdova L."/>
        </authorList>
    </citation>
    <scope>NUCLEOTIDE SEQUENCE [LARGE SCALE GENOMIC DNA]</scope>
    <source>
        <strain evidence="18 19">SIP3-4</strain>
    </source>
</reference>
<evidence type="ECO:0000256" key="3">
    <source>
        <dbReference type="ARBA" id="ARBA00012438"/>
    </source>
</evidence>
<evidence type="ECO:0000256" key="2">
    <source>
        <dbReference type="ARBA" id="ARBA00004429"/>
    </source>
</evidence>
<dbReference type="PROSITE" id="PS50885">
    <property type="entry name" value="HAMP"/>
    <property type="match status" value="1"/>
</dbReference>
<dbReference type="InterPro" id="IPR032408">
    <property type="entry name" value="RisS_PPD"/>
</dbReference>
<dbReference type="Pfam" id="PF00672">
    <property type="entry name" value="HAMP"/>
    <property type="match status" value="1"/>
</dbReference>
<evidence type="ECO:0000259" key="17">
    <source>
        <dbReference type="PROSITE" id="PS50885"/>
    </source>
</evidence>
<feature type="domain" description="HAMP" evidence="17">
    <location>
        <begin position="174"/>
        <end position="226"/>
    </location>
</feature>
<dbReference type="InterPro" id="IPR003660">
    <property type="entry name" value="HAMP_dom"/>
</dbReference>
<keyword evidence="4" id="KW-1003">Cell membrane</keyword>
<dbReference type="Gene3D" id="3.30.565.10">
    <property type="entry name" value="Histidine kinase-like ATPase, C-terminal domain"/>
    <property type="match status" value="1"/>
</dbReference>
<dbReference type="InterPro" id="IPR005467">
    <property type="entry name" value="His_kinase_dom"/>
</dbReference>
<comment type="subcellular location">
    <subcellularLocation>
        <location evidence="2">Cell inner membrane</location>
        <topology evidence="2">Multi-pass membrane protein</topology>
    </subcellularLocation>
</comment>
<dbReference type="SMART" id="SM00304">
    <property type="entry name" value="HAMP"/>
    <property type="match status" value="1"/>
</dbReference>
<dbReference type="EC" id="2.7.13.3" evidence="3"/>
<dbReference type="InterPro" id="IPR036890">
    <property type="entry name" value="HATPase_C_sf"/>
</dbReference>
<dbReference type="SMART" id="SM00388">
    <property type="entry name" value="HisKA"/>
    <property type="match status" value="1"/>
</dbReference>
<protein>
    <recommendedName>
        <fullName evidence="3">histidine kinase</fullName>
        <ecNumber evidence="3">2.7.13.3</ecNumber>
    </recommendedName>
</protein>
<dbReference type="SUPFAM" id="SSF55874">
    <property type="entry name" value="ATPase domain of HSP90 chaperone/DNA topoisomerase II/histidine kinase"/>
    <property type="match status" value="1"/>
</dbReference>
<accession>C6X790</accession>
<dbReference type="InterPro" id="IPR003594">
    <property type="entry name" value="HATPase_dom"/>
</dbReference>
<keyword evidence="7" id="KW-0808">Transferase</keyword>
<evidence type="ECO:0000256" key="9">
    <source>
        <dbReference type="ARBA" id="ARBA00022741"/>
    </source>
</evidence>
<dbReference type="EMBL" id="CP001674">
    <property type="protein sequence ID" value="ACT51355.1"/>
    <property type="molecule type" value="Genomic_DNA"/>
</dbReference>
<evidence type="ECO:0000256" key="4">
    <source>
        <dbReference type="ARBA" id="ARBA00022475"/>
    </source>
</evidence>
<dbReference type="InterPro" id="IPR036097">
    <property type="entry name" value="HisK_dim/P_sf"/>
</dbReference>
<keyword evidence="9" id="KW-0547">Nucleotide-binding</keyword>
<dbReference type="Pfam" id="PF00512">
    <property type="entry name" value="HisKA"/>
    <property type="match status" value="1"/>
</dbReference>
<feature type="transmembrane region" description="Helical" evidence="15">
    <location>
        <begin position="154"/>
        <end position="173"/>
    </location>
</feature>
<dbReference type="PANTHER" id="PTHR44936:SF5">
    <property type="entry name" value="SENSOR HISTIDINE KINASE ENVZ"/>
    <property type="match status" value="1"/>
</dbReference>
<dbReference type="Pfam" id="PF02518">
    <property type="entry name" value="HATPase_c"/>
    <property type="match status" value="1"/>
</dbReference>
<dbReference type="CDD" id="cd00082">
    <property type="entry name" value="HisKA"/>
    <property type="match status" value="1"/>
</dbReference>
<keyword evidence="13" id="KW-0902">Two-component regulatory system</keyword>
<name>C6X790_METGS</name>
<evidence type="ECO:0000256" key="13">
    <source>
        <dbReference type="ARBA" id="ARBA00023012"/>
    </source>
</evidence>
<dbReference type="PRINTS" id="PR00344">
    <property type="entry name" value="BCTRLSENSOR"/>
</dbReference>
<dbReference type="AlphaFoldDB" id="C6X790"/>
<feature type="transmembrane region" description="Helical" evidence="15">
    <location>
        <begin position="43"/>
        <end position="61"/>
    </location>
</feature>
<evidence type="ECO:0000256" key="5">
    <source>
        <dbReference type="ARBA" id="ARBA00022519"/>
    </source>
</evidence>
<evidence type="ECO:0000256" key="7">
    <source>
        <dbReference type="ARBA" id="ARBA00022679"/>
    </source>
</evidence>
<evidence type="ECO:0000256" key="10">
    <source>
        <dbReference type="ARBA" id="ARBA00022777"/>
    </source>
</evidence>
<dbReference type="InterPro" id="IPR003661">
    <property type="entry name" value="HisK_dim/P_dom"/>
</dbReference>
<proteinExistence type="predicted"/>